<accession>A0A560WH56</accession>
<dbReference type="AlphaFoldDB" id="A0A560WH56"/>
<evidence type="ECO:0000256" key="1">
    <source>
        <dbReference type="SAM" id="MobiDB-lite"/>
    </source>
</evidence>
<dbReference type="OrthoDB" id="4863528at2"/>
<evidence type="ECO:0000313" key="4">
    <source>
        <dbReference type="Proteomes" id="UP000315628"/>
    </source>
</evidence>
<gene>
    <name evidence="3" type="ORF">FB557_0561</name>
</gene>
<dbReference type="EMBL" id="VIUW01000001">
    <property type="protein sequence ID" value="TWD17007.1"/>
    <property type="molecule type" value="Genomic_DNA"/>
</dbReference>
<comment type="caution">
    <text evidence="3">The sequence shown here is derived from an EMBL/GenBank/DDBJ whole genome shotgun (WGS) entry which is preliminary data.</text>
</comment>
<evidence type="ECO:0000256" key="2">
    <source>
        <dbReference type="SAM" id="SignalP"/>
    </source>
</evidence>
<evidence type="ECO:0008006" key="5">
    <source>
        <dbReference type="Google" id="ProtNLM"/>
    </source>
</evidence>
<dbReference type="PROSITE" id="PS51257">
    <property type="entry name" value="PROKAR_LIPOPROTEIN"/>
    <property type="match status" value="1"/>
</dbReference>
<name>A0A560WH56_9MICO</name>
<proteinExistence type="predicted"/>
<protein>
    <recommendedName>
        <fullName evidence="5">Copper(I)-binding protein</fullName>
    </recommendedName>
</protein>
<sequence length="173" mass="17435">MKPSSLRARKVTAALAAAVSVGAASACSATSPVETMNTMEPSDGVPVDLGPVQVRNLALVSAGAGKAATVTGVVENSSSEDATVTMAAAGGKEVEASIPARSLVVLSEDGDPITLDALEQGPGDVLPMSVAVDGSDSTPANVPVLDPTGYYEEYAPEGWTPTPTESESHDEEH</sequence>
<dbReference type="Proteomes" id="UP000315628">
    <property type="component" value="Unassembled WGS sequence"/>
</dbReference>
<organism evidence="3 4">
    <name type="scientific">Marihabitans asiaticum</name>
    <dbReference type="NCBI Taxonomy" id="415218"/>
    <lineage>
        <taxon>Bacteria</taxon>
        <taxon>Bacillati</taxon>
        <taxon>Actinomycetota</taxon>
        <taxon>Actinomycetes</taxon>
        <taxon>Micrococcales</taxon>
        <taxon>Intrasporangiaceae</taxon>
        <taxon>Marihabitans</taxon>
    </lineage>
</organism>
<keyword evidence="2" id="KW-0732">Signal</keyword>
<feature type="chain" id="PRO_5021983181" description="Copper(I)-binding protein" evidence="2">
    <location>
        <begin position="27"/>
        <end position="173"/>
    </location>
</feature>
<feature type="region of interest" description="Disordered" evidence="1">
    <location>
        <begin position="129"/>
        <end position="173"/>
    </location>
</feature>
<feature type="signal peptide" evidence="2">
    <location>
        <begin position="1"/>
        <end position="26"/>
    </location>
</feature>
<keyword evidence="4" id="KW-1185">Reference proteome</keyword>
<dbReference type="RefSeq" id="WP_144855412.1">
    <property type="nucleotide sequence ID" value="NZ_BAAAYT010000002.1"/>
</dbReference>
<evidence type="ECO:0000313" key="3">
    <source>
        <dbReference type="EMBL" id="TWD17007.1"/>
    </source>
</evidence>
<reference evidence="3 4" key="1">
    <citation type="submission" date="2019-06" db="EMBL/GenBank/DDBJ databases">
        <title>Sequencing the genomes of 1000 actinobacteria strains.</title>
        <authorList>
            <person name="Klenk H.-P."/>
        </authorList>
    </citation>
    <scope>NUCLEOTIDE SEQUENCE [LARGE SCALE GENOMIC DNA]</scope>
    <source>
        <strain evidence="3 4">DSM 18935</strain>
    </source>
</reference>